<keyword evidence="6" id="KW-0843">Virulence</keyword>
<evidence type="ECO:0000256" key="7">
    <source>
        <dbReference type="ARBA" id="ARBA00023136"/>
    </source>
</evidence>
<evidence type="ECO:0000256" key="4">
    <source>
        <dbReference type="ARBA" id="ARBA00022692"/>
    </source>
</evidence>
<evidence type="ECO:0000259" key="10">
    <source>
        <dbReference type="PROSITE" id="PS50850"/>
    </source>
</evidence>
<dbReference type="GO" id="GO:0005886">
    <property type="term" value="C:plasma membrane"/>
    <property type="evidence" value="ECO:0007669"/>
    <property type="project" value="UniProtKB-SubCell"/>
</dbReference>
<dbReference type="AlphaFoldDB" id="A0A2P7YKP8"/>
<dbReference type="Proteomes" id="UP000241107">
    <property type="component" value="Unassembled WGS sequence"/>
</dbReference>
<protein>
    <recommendedName>
        <fullName evidence="10">Major facilitator superfamily (MFS) profile domain-containing protein</fullName>
    </recommendedName>
</protein>
<feature type="transmembrane region" description="Helical" evidence="9">
    <location>
        <begin position="349"/>
        <end position="369"/>
    </location>
</feature>
<evidence type="ECO:0000256" key="6">
    <source>
        <dbReference type="ARBA" id="ARBA00023026"/>
    </source>
</evidence>
<keyword evidence="12" id="KW-1185">Reference proteome</keyword>
<feature type="compositionally biased region" description="Basic and acidic residues" evidence="8">
    <location>
        <begin position="516"/>
        <end position="527"/>
    </location>
</feature>
<dbReference type="RefSeq" id="XP_024712646.1">
    <property type="nucleotide sequence ID" value="XM_024859344.1"/>
</dbReference>
<feature type="transmembrane region" description="Helical" evidence="9">
    <location>
        <begin position="194"/>
        <end position="218"/>
    </location>
</feature>
<comment type="caution">
    <text evidence="11">The sequence shown here is derived from an EMBL/GenBank/DDBJ whole genome shotgun (WGS) entry which is preliminary data.</text>
</comment>
<evidence type="ECO:0000256" key="3">
    <source>
        <dbReference type="ARBA" id="ARBA00022448"/>
    </source>
</evidence>
<sequence length="558" mass="61225">MSFRDLPHSFKDVFCGWYGKVPGELALTKEQKERNTAAIEDGMEEPPTKVAFNSLWPAFTAGAGLFSDGYVANSVATVNICLKRIYGDKYTESTAISNVTSIAFVGIVVGQLSFGYISDHIARKGGMMAANIILVFFTLCCAAASWGVTPEGMFAALTVFRFFLGIGIGAEYPTASVIASEFANQLPVGHRNRYFIWFTNSCICLGYVAAAFVPMVLLWITSTSDRDLHIVWRLTLGIGALFPTVLFFMRRKMKPSESYQKTNLKGVKKFPWLLVIKFYWFRLAIVSIVWFIYNFSVFSFGLYSSYILDMLIPGSNLYSTFGWNVLFNVFYLPGTFVGAFFTDYFGPRLTMAFGLFVQAIIGYSMTGSFDSLKTKIAGFVVVFGIFTSFGEIGPGNNVGCLASKTSATAIRGQYYGIAAAWGKVGGFVGTYVFPVIMKNHGGEDSDEGIKTAFYVSSSLCLFSAILTLFFCPSVGQEAINEEDKNFIDYLRANNFDLSRLGDGSLGEDPELSVGSSDEKTGAYRFDETSVTSPSNTATKTVSDDVSNDASKEALKESK</sequence>
<feature type="transmembrane region" description="Helical" evidence="9">
    <location>
        <begin position="453"/>
        <end position="471"/>
    </location>
</feature>
<dbReference type="PANTHER" id="PTHR23508">
    <property type="entry name" value="CARBOXYLIC ACID TRANSPORTER PROTEIN HOMOLOG"/>
    <property type="match status" value="1"/>
</dbReference>
<evidence type="ECO:0000256" key="1">
    <source>
        <dbReference type="ARBA" id="ARBA00004651"/>
    </source>
</evidence>
<dbReference type="PROSITE" id="PS50850">
    <property type="entry name" value="MFS"/>
    <property type="match status" value="1"/>
</dbReference>
<dbReference type="InterPro" id="IPR036259">
    <property type="entry name" value="MFS_trans_sf"/>
</dbReference>
<feature type="transmembrane region" description="Helical" evidence="9">
    <location>
        <begin position="230"/>
        <end position="249"/>
    </location>
</feature>
<feature type="region of interest" description="Disordered" evidence="8">
    <location>
        <begin position="506"/>
        <end position="558"/>
    </location>
</feature>
<feature type="transmembrane region" description="Helical" evidence="9">
    <location>
        <begin position="375"/>
        <end position="393"/>
    </location>
</feature>
<feature type="transmembrane region" description="Helical" evidence="9">
    <location>
        <begin position="321"/>
        <end position="342"/>
    </location>
</feature>
<evidence type="ECO:0000256" key="9">
    <source>
        <dbReference type="SAM" id="Phobius"/>
    </source>
</evidence>
<organism evidence="11 12">
    <name type="scientific">Candidozyma pseudohaemuli</name>
    <dbReference type="NCBI Taxonomy" id="418784"/>
    <lineage>
        <taxon>Eukaryota</taxon>
        <taxon>Fungi</taxon>
        <taxon>Dikarya</taxon>
        <taxon>Ascomycota</taxon>
        <taxon>Saccharomycotina</taxon>
        <taxon>Pichiomycetes</taxon>
        <taxon>Metschnikowiaceae</taxon>
        <taxon>Candidozyma</taxon>
    </lineage>
</organism>
<evidence type="ECO:0000256" key="5">
    <source>
        <dbReference type="ARBA" id="ARBA00022989"/>
    </source>
</evidence>
<feature type="compositionally biased region" description="Basic and acidic residues" evidence="8">
    <location>
        <begin position="549"/>
        <end position="558"/>
    </location>
</feature>
<dbReference type="EMBL" id="PYFQ01000011">
    <property type="protein sequence ID" value="PSK36541.1"/>
    <property type="molecule type" value="Genomic_DNA"/>
</dbReference>
<feature type="compositionally biased region" description="Polar residues" evidence="8">
    <location>
        <begin position="528"/>
        <end position="548"/>
    </location>
</feature>
<dbReference type="SUPFAM" id="SSF103473">
    <property type="entry name" value="MFS general substrate transporter"/>
    <property type="match status" value="1"/>
</dbReference>
<dbReference type="Gene3D" id="1.20.1250.20">
    <property type="entry name" value="MFS general substrate transporter like domains"/>
    <property type="match status" value="1"/>
</dbReference>
<keyword evidence="3" id="KW-0813">Transport</keyword>
<dbReference type="GO" id="GO:0001406">
    <property type="term" value="F:glycerophosphodiester transmembrane transporter activity"/>
    <property type="evidence" value="ECO:0007669"/>
    <property type="project" value="UniProtKB-ARBA"/>
</dbReference>
<feature type="transmembrane region" description="Helical" evidence="9">
    <location>
        <begin position="270"/>
        <end position="293"/>
    </location>
</feature>
<dbReference type="InterPro" id="IPR005828">
    <property type="entry name" value="MFS_sugar_transport-like"/>
</dbReference>
<dbReference type="InterPro" id="IPR020846">
    <property type="entry name" value="MFS_dom"/>
</dbReference>
<dbReference type="GO" id="GO:0046943">
    <property type="term" value="F:carboxylic acid transmembrane transporter activity"/>
    <property type="evidence" value="ECO:0007669"/>
    <property type="project" value="TreeGrafter"/>
</dbReference>
<comment type="similarity">
    <text evidence="2">Belongs to the major facilitator superfamily. Sugar transporter (TC 2.A.1.1) family.</text>
</comment>
<proteinExistence type="inferred from homology"/>
<evidence type="ECO:0000313" key="12">
    <source>
        <dbReference type="Proteomes" id="UP000241107"/>
    </source>
</evidence>
<evidence type="ECO:0000313" key="11">
    <source>
        <dbReference type="EMBL" id="PSK36541.1"/>
    </source>
</evidence>
<keyword evidence="5 9" id="KW-1133">Transmembrane helix</keyword>
<dbReference type="STRING" id="418784.A0A2P7YKP8"/>
<dbReference type="OrthoDB" id="2261376at2759"/>
<gene>
    <name evidence="11" type="ORF">C7M61_004014</name>
</gene>
<evidence type="ECO:0000256" key="8">
    <source>
        <dbReference type="SAM" id="MobiDB-lite"/>
    </source>
</evidence>
<dbReference type="GeneID" id="36567402"/>
<dbReference type="FunFam" id="1.20.1250.20:FF:000140">
    <property type="entry name" value="Putative MFS phospholipid transporter"/>
    <property type="match status" value="1"/>
</dbReference>
<feature type="transmembrane region" description="Helical" evidence="9">
    <location>
        <begin position="95"/>
        <end position="117"/>
    </location>
</feature>
<feature type="domain" description="Major facilitator superfamily (MFS) profile" evidence="10">
    <location>
        <begin position="57"/>
        <end position="475"/>
    </location>
</feature>
<evidence type="ECO:0000256" key="2">
    <source>
        <dbReference type="ARBA" id="ARBA00010992"/>
    </source>
</evidence>
<comment type="subcellular location">
    <subcellularLocation>
        <location evidence="1">Cell membrane</location>
        <topology evidence="1">Multi-pass membrane protein</topology>
    </subcellularLocation>
</comment>
<keyword evidence="4 9" id="KW-0812">Transmembrane</keyword>
<feature type="transmembrane region" description="Helical" evidence="9">
    <location>
        <begin position="414"/>
        <end position="433"/>
    </location>
</feature>
<accession>A0A2P7YKP8</accession>
<feature type="transmembrane region" description="Helical" evidence="9">
    <location>
        <begin position="129"/>
        <end position="148"/>
    </location>
</feature>
<dbReference type="VEuPathDB" id="FungiDB:C7M61_004014"/>
<dbReference type="Pfam" id="PF00083">
    <property type="entry name" value="Sugar_tr"/>
    <property type="match status" value="2"/>
</dbReference>
<dbReference type="PANTHER" id="PTHR23508:SF10">
    <property type="entry name" value="CARBOXYLIC ACID TRANSPORTER PROTEIN HOMOLOG"/>
    <property type="match status" value="1"/>
</dbReference>
<keyword evidence="7 9" id="KW-0472">Membrane</keyword>
<reference evidence="11 12" key="1">
    <citation type="submission" date="2018-03" db="EMBL/GenBank/DDBJ databases">
        <title>Candida pseudohaemulonii genome assembly and annotation.</title>
        <authorList>
            <person name="Munoz J.F."/>
            <person name="Gade L.G."/>
            <person name="Chow N.A."/>
            <person name="Litvintseva A.P."/>
            <person name="Loparev V.N."/>
            <person name="Cuomo C.A."/>
        </authorList>
    </citation>
    <scope>NUCLEOTIDE SEQUENCE [LARGE SCALE GENOMIC DNA]</scope>
    <source>
        <strain evidence="11 12">B12108</strain>
    </source>
</reference>
<name>A0A2P7YKP8_9ASCO</name>